<evidence type="ECO:0000313" key="2">
    <source>
        <dbReference type="Proteomes" id="UP000265515"/>
    </source>
</evidence>
<keyword evidence="2" id="KW-1185">Reference proteome</keyword>
<organism evidence="1 2">
    <name type="scientific">Chara braunii</name>
    <name type="common">Braun's stonewort</name>
    <dbReference type="NCBI Taxonomy" id="69332"/>
    <lineage>
        <taxon>Eukaryota</taxon>
        <taxon>Viridiplantae</taxon>
        <taxon>Streptophyta</taxon>
        <taxon>Charophyceae</taxon>
        <taxon>Charales</taxon>
        <taxon>Characeae</taxon>
        <taxon>Chara</taxon>
    </lineage>
</organism>
<reference evidence="1 2" key="1">
    <citation type="journal article" date="2018" name="Cell">
        <title>The Chara Genome: Secondary Complexity and Implications for Plant Terrestrialization.</title>
        <authorList>
            <person name="Nishiyama T."/>
            <person name="Sakayama H."/>
            <person name="Vries J.D."/>
            <person name="Buschmann H."/>
            <person name="Saint-Marcoux D."/>
            <person name="Ullrich K.K."/>
            <person name="Haas F.B."/>
            <person name="Vanderstraeten L."/>
            <person name="Becker D."/>
            <person name="Lang D."/>
            <person name="Vosolsobe S."/>
            <person name="Rombauts S."/>
            <person name="Wilhelmsson P.K.I."/>
            <person name="Janitza P."/>
            <person name="Kern R."/>
            <person name="Heyl A."/>
            <person name="Rumpler F."/>
            <person name="Villalobos L.I.A.C."/>
            <person name="Clay J.M."/>
            <person name="Skokan R."/>
            <person name="Toyoda A."/>
            <person name="Suzuki Y."/>
            <person name="Kagoshima H."/>
            <person name="Schijlen E."/>
            <person name="Tajeshwar N."/>
            <person name="Catarino B."/>
            <person name="Hetherington A.J."/>
            <person name="Saltykova A."/>
            <person name="Bonnot C."/>
            <person name="Breuninger H."/>
            <person name="Symeonidi A."/>
            <person name="Radhakrishnan G.V."/>
            <person name="Van Nieuwerburgh F."/>
            <person name="Deforce D."/>
            <person name="Chang C."/>
            <person name="Karol K.G."/>
            <person name="Hedrich R."/>
            <person name="Ulvskov P."/>
            <person name="Glockner G."/>
            <person name="Delwiche C.F."/>
            <person name="Petrasek J."/>
            <person name="Van de Peer Y."/>
            <person name="Friml J."/>
            <person name="Beilby M."/>
            <person name="Dolan L."/>
            <person name="Kohara Y."/>
            <person name="Sugano S."/>
            <person name="Fujiyama A."/>
            <person name="Delaux P.-M."/>
            <person name="Quint M."/>
            <person name="TheiBen G."/>
            <person name="Hagemann M."/>
            <person name="Harholt J."/>
            <person name="Dunand C."/>
            <person name="Zachgo S."/>
            <person name="Langdale J."/>
            <person name="Maumus F."/>
            <person name="Straeten D.V.D."/>
            <person name="Gould S.B."/>
            <person name="Rensing S.A."/>
        </authorList>
    </citation>
    <scope>NUCLEOTIDE SEQUENCE [LARGE SCALE GENOMIC DNA]</scope>
    <source>
        <strain evidence="1 2">S276</strain>
    </source>
</reference>
<protein>
    <submittedName>
        <fullName evidence="1">Uncharacterized protein</fullName>
    </submittedName>
</protein>
<dbReference type="Gramene" id="GBG60342">
    <property type="protein sequence ID" value="GBG60342"/>
    <property type="gene ID" value="CBR_g4298"/>
</dbReference>
<evidence type="ECO:0000313" key="1">
    <source>
        <dbReference type="EMBL" id="GBG60342.1"/>
    </source>
</evidence>
<dbReference type="AlphaFoldDB" id="A0A388JRL2"/>
<dbReference type="Proteomes" id="UP000265515">
    <property type="component" value="Unassembled WGS sequence"/>
</dbReference>
<proteinExistence type="predicted"/>
<sequence>MEGRVEVTMPTRGGVYNLVMDWVGVELAEDTVYLVVELEWRARGEFGGISLDLPGRVHATRSLHLSKEGWRTFGLALADDGDPVQMFDGAWQVTRREGFAFADLERDDVTATVRVLEVGACILPHKMGRVELAVVVLTRLSFNDMTVCQEYYRAFLELGPFEGDQEYEVLRILHVIIATRRGVPTIAEEVLWEVVRREIGCGLTYVDDVYRLFEEVDE</sequence>
<accession>A0A388JRL2</accession>
<dbReference type="EMBL" id="BFEA01000010">
    <property type="protein sequence ID" value="GBG60342.1"/>
    <property type="molecule type" value="Genomic_DNA"/>
</dbReference>
<name>A0A388JRL2_CHABU</name>
<gene>
    <name evidence="1" type="ORF">CBR_g4298</name>
</gene>
<comment type="caution">
    <text evidence="1">The sequence shown here is derived from an EMBL/GenBank/DDBJ whole genome shotgun (WGS) entry which is preliminary data.</text>
</comment>